<name>A0A3L7IX60_9MICO</name>
<accession>A0A3L7IX60</accession>
<dbReference type="EMBL" id="RCWJ01000003">
    <property type="protein sequence ID" value="RLQ82837.1"/>
    <property type="molecule type" value="Genomic_DNA"/>
</dbReference>
<dbReference type="InterPro" id="IPR046335">
    <property type="entry name" value="LacI/GalR-like_sensor"/>
</dbReference>
<dbReference type="AlphaFoldDB" id="A0A3L7IX60"/>
<evidence type="ECO:0000256" key="2">
    <source>
        <dbReference type="ARBA" id="ARBA00023125"/>
    </source>
</evidence>
<comment type="caution">
    <text evidence="5">The sequence shown here is derived from an EMBL/GenBank/DDBJ whole genome shotgun (WGS) entry which is preliminary data.</text>
</comment>
<organism evidence="5 6">
    <name type="scientific">Mycetocola zhadangensis</name>
    <dbReference type="NCBI Taxonomy" id="1164595"/>
    <lineage>
        <taxon>Bacteria</taxon>
        <taxon>Bacillati</taxon>
        <taxon>Actinomycetota</taxon>
        <taxon>Actinomycetes</taxon>
        <taxon>Micrococcales</taxon>
        <taxon>Microbacteriaceae</taxon>
        <taxon>Mycetocola</taxon>
    </lineage>
</organism>
<dbReference type="SUPFAM" id="SSF53822">
    <property type="entry name" value="Periplasmic binding protein-like I"/>
    <property type="match status" value="1"/>
</dbReference>
<dbReference type="InterPro" id="IPR028082">
    <property type="entry name" value="Peripla_BP_I"/>
</dbReference>
<dbReference type="Gene3D" id="3.40.50.2300">
    <property type="match status" value="2"/>
</dbReference>
<evidence type="ECO:0000259" key="4">
    <source>
        <dbReference type="PROSITE" id="PS50932"/>
    </source>
</evidence>
<keyword evidence="6" id="KW-1185">Reference proteome</keyword>
<dbReference type="Proteomes" id="UP000282460">
    <property type="component" value="Unassembled WGS sequence"/>
</dbReference>
<dbReference type="GO" id="GO:0000976">
    <property type="term" value="F:transcription cis-regulatory region binding"/>
    <property type="evidence" value="ECO:0007669"/>
    <property type="project" value="TreeGrafter"/>
</dbReference>
<keyword evidence="2" id="KW-0238">DNA-binding</keyword>
<evidence type="ECO:0000313" key="5">
    <source>
        <dbReference type="EMBL" id="RLQ82837.1"/>
    </source>
</evidence>
<keyword evidence="1" id="KW-0805">Transcription regulation</keyword>
<dbReference type="OrthoDB" id="3227375at2"/>
<dbReference type="PROSITE" id="PS00356">
    <property type="entry name" value="HTH_LACI_1"/>
    <property type="match status" value="1"/>
</dbReference>
<dbReference type="PRINTS" id="PR00036">
    <property type="entry name" value="HTHLACI"/>
</dbReference>
<dbReference type="Pfam" id="PF13377">
    <property type="entry name" value="Peripla_BP_3"/>
    <property type="match status" value="1"/>
</dbReference>
<proteinExistence type="predicted"/>
<dbReference type="GO" id="GO:0003700">
    <property type="term" value="F:DNA-binding transcription factor activity"/>
    <property type="evidence" value="ECO:0007669"/>
    <property type="project" value="TreeGrafter"/>
</dbReference>
<keyword evidence="3" id="KW-0804">Transcription</keyword>
<reference evidence="5 6" key="1">
    <citation type="submission" date="2018-10" db="EMBL/GenBank/DDBJ databases">
        <authorList>
            <person name="Li J."/>
        </authorList>
    </citation>
    <scope>NUCLEOTIDE SEQUENCE [LARGE SCALE GENOMIC DNA]</scope>
    <source>
        <strain evidence="5 6">ZD1-4</strain>
    </source>
</reference>
<dbReference type="PANTHER" id="PTHR30146">
    <property type="entry name" value="LACI-RELATED TRANSCRIPTIONAL REPRESSOR"/>
    <property type="match status" value="1"/>
</dbReference>
<dbReference type="InterPro" id="IPR000843">
    <property type="entry name" value="HTH_LacI"/>
</dbReference>
<dbReference type="PANTHER" id="PTHR30146:SF153">
    <property type="entry name" value="LACTOSE OPERON REPRESSOR"/>
    <property type="match status" value="1"/>
</dbReference>
<dbReference type="RefSeq" id="WP_121660078.1">
    <property type="nucleotide sequence ID" value="NZ_BMEK01000003.1"/>
</dbReference>
<dbReference type="Pfam" id="PF00356">
    <property type="entry name" value="LacI"/>
    <property type="match status" value="1"/>
</dbReference>
<dbReference type="Gene3D" id="1.10.260.40">
    <property type="entry name" value="lambda repressor-like DNA-binding domains"/>
    <property type="match status" value="1"/>
</dbReference>
<gene>
    <name evidence="5" type="ORF">D9V28_12565</name>
</gene>
<dbReference type="CDD" id="cd01392">
    <property type="entry name" value="HTH_LacI"/>
    <property type="match status" value="1"/>
</dbReference>
<dbReference type="InterPro" id="IPR010982">
    <property type="entry name" value="Lambda_DNA-bd_dom_sf"/>
</dbReference>
<dbReference type="SUPFAM" id="SSF47413">
    <property type="entry name" value="lambda repressor-like DNA-binding domains"/>
    <property type="match status" value="1"/>
</dbReference>
<sequence>MTRRVTIHDVAHEAGVSVATVSKAVNGRYGIAVETSRRVMEAVEKLGYASSLVASSMRSRRTGVIGVLVADFEPFSAEILKGVSLALRDSELDLLAYSGSRQRDSTGWERRSLSRLSGTLIDGAIMVTPTVIKASSDIPIVAIDPHAGPMDLPTVESDNFGGALLATRHLIQLGHRRVGFVAGRPDLRSSRLREAGYRQGLQEAGIPFRQDLVRVGLYQQDTAKESTTSLLSGLERPTAIFAANDLSAIAVIERATSLGLTVPGDLSVIGFDDIPEAAQLSTPLTTIRQSMQKLGEDAVELLLTLMDGQEPIDMHIRLPTALVRRATTAPPAL</sequence>
<dbReference type="SMART" id="SM00354">
    <property type="entry name" value="HTH_LACI"/>
    <property type="match status" value="1"/>
</dbReference>
<protein>
    <submittedName>
        <fullName evidence="5">LacI family transcriptional regulator</fullName>
    </submittedName>
</protein>
<evidence type="ECO:0000313" key="6">
    <source>
        <dbReference type="Proteomes" id="UP000282460"/>
    </source>
</evidence>
<dbReference type="CDD" id="cd06267">
    <property type="entry name" value="PBP1_LacI_sugar_binding-like"/>
    <property type="match status" value="1"/>
</dbReference>
<evidence type="ECO:0000256" key="1">
    <source>
        <dbReference type="ARBA" id="ARBA00023015"/>
    </source>
</evidence>
<evidence type="ECO:0000256" key="3">
    <source>
        <dbReference type="ARBA" id="ARBA00023163"/>
    </source>
</evidence>
<dbReference type="PROSITE" id="PS50932">
    <property type="entry name" value="HTH_LACI_2"/>
    <property type="match status" value="1"/>
</dbReference>
<feature type="domain" description="HTH lacI-type" evidence="4">
    <location>
        <begin position="5"/>
        <end position="59"/>
    </location>
</feature>